<name>A0A0A9DFD4_ARUDO</name>
<reference evidence="1" key="1">
    <citation type="submission" date="2014-09" db="EMBL/GenBank/DDBJ databases">
        <authorList>
            <person name="Magalhaes I.L.F."/>
            <person name="Oliveira U."/>
            <person name="Santos F.R."/>
            <person name="Vidigal T.H.D.A."/>
            <person name="Brescovit A.D."/>
            <person name="Santos A.J."/>
        </authorList>
    </citation>
    <scope>NUCLEOTIDE SEQUENCE</scope>
    <source>
        <tissue evidence="1">Shoot tissue taken approximately 20 cm above the soil surface</tissue>
    </source>
</reference>
<proteinExistence type="predicted"/>
<evidence type="ECO:0000313" key="1">
    <source>
        <dbReference type="EMBL" id="JAD86526.1"/>
    </source>
</evidence>
<sequence>MFSFLVSFFVLVLMGFISSLPQFAWD</sequence>
<dbReference type="AlphaFoldDB" id="A0A0A9DFD4"/>
<protein>
    <submittedName>
        <fullName evidence="1">Uncharacterized protein</fullName>
    </submittedName>
</protein>
<dbReference type="EMBL" id="GBRH01211369">
    <property type="protein sequence ID" value="JAD86526.1"/>
    <property type="molecule type" value="Transcribed_RNA"/>
</dbReference>
<reference evidence="1" key="2">
    <citation type="journal article" date="2015" name="Data Brief">
        <title>Shoot transcriptome of the giant reed, Arundo donax.</title>
        <authorList>
            <person name="Barrero R.A."/>
            <person name="Guerrero F.D."/>
            <person name="Moolhuijzen P."/>
            <person name="Goolsby J.A."/>
            <person name="Tidwell J."/>
            <person name="Bellgard S.E."/>
            <person name="Bellgard M.I."/>
        </authorList>
    </citation>
    <scope>NUCLEOTIDE SEQUENCE</scope>
    <source>
        <tissue evidence="1">Shoot tissue taken approximately 20 cm above the soil surface</tissue>
    </source>
</reference>
<organism evidence="1">
    <name type="scientific">Arundo donax</name>
    <name type="common">Giant reed</name>
    <name type="synonym">Donax arundinaceus</name>
    <dbReference type="NCBI Taxonomy" id="35708"/>
    <lineage>
        <taxon>Eukaryota</taxon>
        <taxon>Viridiplantae</taxon>
        <taxon>Streptophyta</taxon>
        <taxon>Embryophyta</taxon>
        <taxon>Tracheophyta</taxon>
        <taxon>Spermatophyta</taxon>
        <taxon>Magnoliopsida</taxon>
        <taxon>Liliopsida</taxon>
        <taxon>Poales</taxon>
        <taxon>Poaceae</taxon>
        <taxon>PACMAD clade</taxon>
        <taxon>Arundinoideae</taxon>
        <taxon>Arundineae</taxon>
        <taxon>Arundo</taxon>
    </lineage>
</organism>
<accession>A0A0A9DFD4</accession>